<organism evidence="1 2">
    <name type="scientific">Trichuris muris</name>
    <name type="common">Mouse whipworm</name>
    <dbReference type="NCBI Taxonomy" id="70415"/>
    <lineage>
        <taxon>Eukaryota</taxon>
        <taxon>Metazoa</taxon>
        <taxon>Ecdysozoa</taxon>
        <taxon>Nematoda</taxon>
        <taxon>Enoplea</taxon>
        <taxon>Dorylaimia</taxon>
        <taxon>Trichinellida</taxon>
        <taxon>Trichuridae</taxon>
        <taxon>Trichuris</taxon>
    </lineage>
</organism>
<keyword evidence="1" id="KW-1185">Reference proteome</keyword>
<dbReference type="AlphaFoldDB" id="A0A5S6R0U6"/>
<protein>
    <submittedName>
        <fullName evidence="2">Secreted protein</fullName>
    </submittedName>
</protein>
<dbReference type="WBParaSite" id="TMUE_3000013100.1">
    <property type="protein sequence ID" value="TMUE_3000013100.1"/>
    <property type="gene ID" value="WBGene00285159"/>
</dbReference>
<proteinExistence type="predicted"/>
<accession>A0A5S6R0U6</accession>
<sequence>MEQLYASLISSFAHIRWCALIADTCAAACGNPAACTHKKWLRVFLLPPSCDLGCFLHSPLMSNHNRSDAEASVFLSSAEVLFPVVARVVGLPRLRALEIERHIVVTFITVDLP</sequence>
<name>A0A5S6R0U6_TRIMR</name>
<evidence type="ECO:0000313" key="1">
    <source>
        <dbReference type="Proteomes" id="UP000046395"/>
    </source>
</evidence>
<dbReference type="Proteomes" id="UP000046395">
    <property type="component" value="Unassembled WGS sequence"/>
</dbReference>
<reference evidence="2" key="1">
    <citation type="submission" date="2019-12" db="UniProtKB">
        <authorList>
            <consortium name="WormBaseParasite"/>
        </authorList>
    </citation>
    <scope>IDENTIFICATION</scope>
</reference>
<evidence type="ECO:0000313" key="2">
    <source>
        <dbReference type="WBParaSite" id="TMUE_3000013100.1"/>
    </source>
</evidence>